<keyword evidence="1" id="KW-0812">Transmembrane</keyword>
<sequence length="401" mass="43452">MIATIAYLLAVVLCASRGVLEYLIGKDAAYLIQVGGIVGLLVWYISPTAIAAYFREEGRLSFGLLVGMVFSVGLSVVATLAVTDQLGLAYLFVFIFTLFIYFYTISNYQKRFVRPRVAYVGLVLFALIEAGVALAQQQNVFPLDLPGSTYGFDNLRAPALTGSYLHYPLFVAIAASLCGVDYLVRKNVLSGLACAVLSFAIFSALSRSGMLIILGTFGLAFLQGPIQFITRNAKLIIVTVFATMALMIFGVAISSQNDSVVNVGTERMMGATDLESDGNDGRTEAWEKAKSLAVPANLITGTYFGLVTNSAPDPVKQEFGIVESSVLQQILNIGLMGAIFYFGVLISVTKLASKESRISLCIWAALFQTSFYQSIEVIPFVFILMTLPVFDYVDGPRRDSA</sequence>
<dbReference type="RefSeq" id="WP_062124186.1">
    <property type="nucleotide sequence ID" value="NZ_LRBG01000002.1"/>
</dbReference>
<evidence type="ECO:0000256" key="1">
    <source>
        <dbReference type="SAM" id="Phobius"/>
    </source>
</evidence>
<feature type="transmembrane region" description="Helical" evidence="1">
    <location>
        <begin position="117"/>
        <end position="135"/>
    </location>
</feature>
<evidence type="ECO:0000313" key="2">
    <source>
        <dbReference type="EMBL" id="KXU90875.1"/>
    </source>
</evidence>
<dbReference type="Proteomes" id="UP000075613">
    <property type="component" value="Unassembled WGS sequence"/>
</dbReference>
<keyword evidence="1" id="KW-1133">Transmembrane helix</keyword>
<reference evidence="2 3" key="1">
    <citation type="journal article" date="2015" name="Int. J. Syst. Evol. Microbiol.">
        <title>Burkholderia monticola sp. nov., isolated from mountain soil.</title>
        <authorList>
            <person name="Baek I."/>
            <person name="Seo B."/>
            <person name="Lee I."/>
            <person name="Yi H."/>
            <person name="Chun J."/>
        </authorList>
    </citation>
    <scope>NUCLEOTIDE SEQUENCE [LARGE SCALE GENOMIC DNA]</scope>
    <source>
        <strain evidence="2 3">JC2948</strain>
    </source>
</reference>
<dbReference type="OrthoDB" id="9073661at2"/>
<keyword evidence="3" id="KW-1185">Reference proteome</keyword>
<keyword evidence="1" id="KW-0472">Membrane</keyword>
<dbReference type="EMBL" id="LRBG01000002">
    <property type="protein sequence ID" value="KXU90875.1"/>
    <property type="molecule type" value="Genomic_DNA"/>
</dbReference>
<accession>A0A149Q0P0</accession>
<dbReference type="STRING" id="1399968.CI15_02935"/>
<organism evidence="2 3">
    <name type="scientific">Paraburkholderia monticola</name>
    <dbReference type="NCBI Taxonomy" id="1399968"/>
    <lineage>
        <taxon>Bacteria</taxon>
        <taxon>Pseudomonadati</taxon>
        <taxon>Pseudomonadota</taxon>
        <taxon>Betaproteobacteria</taxon>
        <taxon>Burkholderiales</taxon>
        <taxon>Burkholderiaceae</taxon>
        <taxon>Paraburkholderia</taxon>
    </lineage>
</organism>
<proteinExistence type="predicted"/>
<evidence type="ECO:0000313" key="3">
    <source>
        <dbReference type="Proteomes" id="UP000075613"/>
    </source>
</evidence>
<feature type="transmembrane region" description="Helical" evidence="1">
    <location>
        <begin position="330"/>
        <end position="348"/>
    </location>
</feature>
<feature type="transmembrane region" description="Helical" evidence="1">
    <location>
        <begin position="88"/>
        <end position="105"/>
    </location>
</feature>
<name>A0A149Q0P0_9BURK</name>
<comment type="caution">
    <text evidence="2">The sequence shown here is derived from an EMBL/GenBank/DDBJ whole genome shotgun (WGS) entry which is preliminary data.</text>
</comment>
<feature type="transmembrane region" description="Helical" evidence="1">
    <location>
        <begin position="360"/>
        <end position="390"/>
    </location>
</feature>
<feature type="transmembrane region" description="Helical" evidence="1">
    <location>
        <begin position="164"/>
        <end position="183"/>
    </location>
</feature>
<feature type="transmembrane region" description="Helical" evidence="1">
    <location>
        <begin position="61"/>
        <end position="82"/>
    </location>
</feature>
<feature type="transmembrane region" description="Helical" evidence="1">
    <location>
        <begin position="188"/>
        <end position="205"/>
    </location>
</feature>
<feature type="transmembrane region" description="Helical" evidence="1">
    <location>
        <begin position="28"/>
        <end position="54"/>
    </location>
</feature>
<dbReference type="AlphaFoldDB" id="A0A149Q0P0"/>
<feature type="transmembrane region" description="Helical" evidence="1">
    <location>
        <begin position="235"/>
        <end position="253"/>
    </location>
</feature>
<protein>
    <submittedName>
        <fullName evidence="2">Uncharacterized protein</fullName>
    </submittedName>
</protein>
<feature type="transmembrane region" description="Helical" evidence="1">
    <location>
        <begin position="211"/>
        <end position="228"/>
    </location>
</feature>
<gene>
    <name evidence="2" type="ORF">CI15_02935</name>
</gene>